<feature type="chain" id="PRO_5046958338" evidence="5">
    <location>
        <begin position="21"/>
        <end position="389"/>
    </location>
</feature>
<evidence type="ECO:0000313" key="7">
    <source>
        <dbReference type="EMBL" id="UTY38901.1"/>
    </source>
</evidence>
<organism evidence="7 8">
    <name type="scientific">Allocoprobacillus halotolerans</name>
    <dbReference type="NCBI Taxonomy" id="2944914"/>
    <lineage>
        <taxon>Bacteria</taxon>
        <taxon>Bacillati</taxon>
        <taxon>Bacillota</taxon>
        <taxon>Erysipelotrichia</taxon>
        <taxon>Erysipelotrichales</taxon>
        <taxon>Erysipelotrichaceae</taxon>
        <taxon>Allocoprobacillus</taxon>
    </lineage>
</organism>
<dbReference type="PRINTS" id="PR00337">
    <property type="entry name" value="LEUILEVALBP"/>
</dbReference>
<feature type="domain" description="Leucine-binding protein" evidence="6">
    <location>
        <begin position="31"/>
        <end position="373"/>
    </location>
</feature>
<keyword evidence="4" id="KW-0029">Amino-acid transport</keyword>
<evidence type="ECO:0000259" key="6">
    <source>
        <dbReference type="Pfam" id="PF13458"/>
    </source>
</evidence>
<gene>
    <name evidence="7" type="ORF">NMU03_15115</name>
</gene>
<dbReference type="CDD" id="cd06347">
    <property type="entry name" value="PBP1_ABC_LivK_ligand_binding-like"/>
    <property type="match status" value="1"/>
</dbReference>
<dbReference type="Pfam" id="PF13458">
    <property type="entry name" value="Peripla_BP_6"/>
    <property type="match status" value="1"/>
</dbReference>
<dbReference type="EMBL" id="CP101620">
    <property type="protein sequence ID" value="UTY38901.1"/>
    <property type="molecule type" value="Genomic_DNA"/>
</dbReference>
<proteinExistence type="inferred from homology"/>
<keyword evidence="3 5" id="KW-0732">Signal</keyword>
<dbReference type="InterPro" id="IPR000709">
    <property type="entry name" value="Leu_Ile_Val-bd"/>
</dbReference>
<evidence type="ECO:0000256" key="2">
    <source>
        <dbReference type="ARBA" id="ARBA00022448"/>
    </source>
</evidence>
<dbReference type="SUPFAM" id="SSF53822">
    <property type="entry name" value="Periplasmic binding protein-like I"/>
    <property type="match status" value="1"/>
</dbReference>
<dbReference type="RefSeq" id="WP_290139610.1">
    <property type="nucleotide sequence ID" value="NZ_CP101620.1"/>
</dbReference>
<keyword evidence="2" id="KW-0813">Transport</keyword>
<dbReference type="InterPro" id="IPR051010">
    <property type="entry name" value="BCAA_transport"/>
</dbReference>
<dbReference type="PROSITE" id="PS51257">
    <property type="entry name" value="PROKAR_LIPOPROTEIN"/>
    <property type="match status" value="1"/>
</dbReference>
<evidence type="ECO:0000256" key="5">
    <source>
        <dbReference type="SAM" id="SignalP"/>
    </source>
</evidence>
<feature type="signal peptide" evidence="5">
    <location>
        <begin position="1"/>
        <end position="20"/>
    </location>
</feature>
<dbReference type="Proteomes" id="UP001060112">
    <property type="component" value="Chromosome"/>
</dbReference>
<evidence type="ECO:0000256" key="3">
    <source>
        <dbReference type="ARBA" id="ARBA00022729"/>
    </source>
</evidence>
<comment type="similarity">
    <text evidence="1">Belongs to the leucine-binding protein family.</text>
</comment>
<dbReference type="InterPro" id="IPR028081">
    <property type="entry name" value="Leu-bd"/>
</dbReference>
<accession>A0ABY5I0Q2</accession>
<protein>
    <submittedName>
        <fullName evidence="7">ABC transporter substrate-binding protein</fullName>
    </submittedName>
</protein>
<evidence type="ECO:0000256" key="1">
    <source>
        <dbReference type="ARBA" id="ARBA00010062"/>
    </source>
</evidence>
<dbReference type="PANTHER" id="PTHR30483:SF6">
    <property type="entry name" value="PERIPLASMIC BINDING PROTEIN OF ABC TRANSPORTER FOR NATURAL AMINO ACIDS"/>
    <property type="match status" value="1"/>
</dbReference>
<evidence type="ECO:0000256" key="4">
    <source>
        <dbReference type="ARBA" id="ARBA00022970"/>
    </source>
</evidence>
<reference evidence="7" key="1">
    <citation type="submission" date="2022-07" db="EMBL/GenBank/DDBJ databases">
        <title>Faecal culturing of patients with breast cancer.</title>
        <authorList>
            <person name="Teng N.M.Y."/>
            <person name="Kiu R."/>
            <person name="Evans R."/>
            <person name="Baker D.J."/>
            <person name="Zenner C."/>
            <person name="Robinson S.D."/>
            <person name="Hall L.J."/>
        </authorList>
    </citation>
    <scope>NUCLEOTIDE SEQUENCE</scope>
    <source>
        <strain evidence="7">LH1062</strain>
    </source>
</reference>
<dbReference type="Gene3D" id="3.40.50.2300">
    <property type="match status" value="2"/>
</dbReference>
<keyword evidence="8" id="KW-1185">Reference proteome</keyword>
<name>A0ABY5I0Q2_9FIRM</name>
<dbReference type="InterPro" id="IPR028082">
    <property type="entry name" value="Peripla_BP_I"/>
</dbReference>
<dbReference type="PANTHER" id="PTHR30483">
    <property type="entry name" value="LEUCINE-SPECIFIC-BINDING PROTEIN"/>
    <property type="match status" value="1"/>
</dbReference>
<evidence type="ECO:0000313" key="8">
    <source>
        <dbReference type="Proteomes" id="UP001060112"/>
    </source>
</evidence>
<sequence>MNLKKIFSTLAVASMLVACGGNDTSSGNTSFKIGTSGPLTGDNAVYGNAVKNAVELAVEEVNAKGDIKLEFKMEDDQADPEKAPTAYGTLKDWGMQIGLATVTSGAGAAVSQNYTDDETFALTPSSSSTTVIYSDADNTQSYKYVYQMCFTDPNQGLASADYLKEHTELGTKVAVIYKSDDNYSTGIYQKFVSEAKKVGLDVVSETSFDNSSATDFNVQLKDAQSKGADIVYLPIYYQPASLILTQANQMGYQPTFFGVDGMDGILTLDGFDTKLAEGVYLLTPFSADATDELTANFVKNYKEKYGETPNQFAADAYDSIYAIYNALEAGKATPDMTNSELADILIKQFTTMTFDGITGNNVTWSENGEVSKSPKAVMIKDGVYVGVED</sequence>